<gene>
    <name evidence="9" type="ORF">MIMGU_mgv1a019607mg</name>
</gene>
<keyword evidence="6" id="KW-0539">Nucleus</keyword>
<protein>
    <recommendedName>
        <fullName evidence="8">Zinc-finger domain-containing protein</fullName>
    </recommendedName>
</protein>
<feature type="compositionally biased region" description="Polar residues" evidence="7">
    <location>
        <begin position="34"/>
        <end position="49"/>
    </location>
</feature>
<name>A0A022Q1L6_ERYGU</name>
<keyword evidence="3" id="KW-0479">Metal-binding</keyword>
<dbReference type="GO" id="GO:0031490">
    <property type="term" value="F:chromatin DNA binding"/>
    <property type="evidence" value="ECO:0000318"/>
    <property type="project" value="GO_Central"/>
</dbReference>
<dbReference type="InterPro" id="IPR045109">
    <property type="entry name" value="LSDs-like"/>
</dbReference>
<keyword evidence="4" id="KW-0805">Transcription regulation</keyword>
<dbReference type="GO" id="GO:0032454">
    <property type="term" value="F:histone H3K9 demethylase activity"/>
    <property type="evidence" value="ECO:0000318"/>
    <property type="project" value="GO_Central"/>
</dbReference>
<comment type="similarity">
    <text evidence="2">Belongs to the JARID1 histone demethylase family.</text>
</comment>
<evidence type="ECO:0000313" key="10">
    <source>
        <dbReference type="Proteomes" id="UP000030748"/>
    </source>
</evidence>
<dbReference type="GO" id="GO:0000118">
    <property type="term" value="C:histone deacetylase complex"/>
    <property type="evidence" value="ECO:0000318"/>
    <property type="project" value="GO_Central"/>
</dbReference>
<reference evidence="9 10" key="1">
    <citation type="journal article" date="2013" name="Proc. Natl. Acad. Sci. U.S.A.">
        <title>Fine-scale variation in meiotic recombination in Mimulus inferred from population shotgun sequencing.</title>
        <authorList>
            <person name="Hellsten U."/>
            <person name="Wright K.M."/>
            <person name="Jenkins J."/>
            <person name="Shu S."/>
            <person name="Yuan Y."/>
            <person name="Wessler S.R."/>
            <person name="Schmutz J."/>
            <person name="Willis J.H."/>
            <person name="Rokhsar D.S."/>
        </authorList>
    </citation>
    <scope>NUCLEOTIDE SEQUENCE [LARGE SCALE GENOMIC DNA]</scope>
    <source>
        <strain evidence="10">cv. DUN x IM62</strain>
    </source>
</reference>
<evidence type="ECO:0000256" key="6">
    <source>
        <dbReference type="ARBA" id="ARBA00023242"/>
    </source>
</evidence>
<dbReference type="Pfam" id="PF10497">
    <property type="entry name" value="zf-4CXXC_R1"/>
    <property type="match status" value="1"/>
</dbReference>
<evidence type="ECO:0000256" key="5">
    <source>
        <dbReference type="ARBA" id="ARBA00023163"/>
    </source>
</evidence>
<proteinExistence type="inferred from homology"/>
<dbReference type="PANTHER" id="PTHR12549:SF11">
    <property type="entry name" value="LYSINE-SPECIFIC DEMETHYLASE JMJ25"/>
    <property type="match status" value="1"/>
</dbReference>
<dbReference type="GO" id="GO:0003712">
    <property type="term" value="F:transcription coregulator activity"/>
    <property type="evidence" value="ECO:0000318"/>
    <property type="project" value="GO_Central"/>
</dbReference>
<evidence type="ECO:0000256" key="1">
    <source>
        <dbReference type="ARBA" id="ARBA00004123"/>
    </source>
</evidence>
<dbReference type="GO" id="GO:0046872">
    <property type="term" value="F:metal ion binding"/>
    <property type="evidence" value="ECO:0007669"/>
    <property type="project" value="UniProtKB-KW"/>
</dbReference>
<dbReference type="Proteomes" id="UP000030748">
    <property type="component" value="Unassembled WGS sequence"/>
</dbReference>
<keyword evidence="10" id="KW-1185">Reference proteome</keyword>
<evidence type="ECO:0000259" key="8">
    <source>
        <dbReference type="Pfam" id="PF10497"/>
    </source>
</evidence>
<organism evidence="9 10">
    <name type="scientific">Erythranthe guttata</name>
    <name type="common">Yellow monkey flower</name>
    <name type="synonym">Mimulus guttatus</name>
    <dbReference type="NCBI Taxonomy" id="4155"/>
    <lineage>
        <taxon>Eukaryota</taxon>
        <taxon>Viridiplantae</taxon>
        <taxon>Streptophyta</taxon>
        <taxon>Embryophyta</taxon>
        <taxon>Tracheophyta</taxon>
        <taxon>Spermatophyta</taxon>
        <taxon>Magnoliopsida</taxon>
        <taxon>eudicotyledons</taxon>
        <taxon>Gunneridae</taxon>
        <taxon>Pentapetalae</taxon>
        <taxon>asterids</taxon>
        <taxon>lamiids</taxon>
        <taxon>Lamiales</taxon>
        <taxon>Phrymaceae</taxon>
        <taxon>Erythranthe</taxon>
    </lineage>
</organism>
<keyword evidence="5" id="KW-0804">Transcription</keyword>
<dbReference type="PANTHER" id="PTHR12549">
    <property type="entry name" value="JMJC DOMAIN-CONTAINING HISTONE DEMETHYLATION PROTEIN"/>
    <property type="match status" value="1"/>
</dbReference>
<evidence type="ECO:0000256" key="3">
    <source>
        <dbReference type="ARBA" id="ARBA00022723"/>
    </source>
</evidence>
<dbReference type="InterPro" id="IPR018866">
    <property type="entry name" value="Znf-4CXXC_R1"/>
</dbReference>
<comment type="subcellular location">
    <subcellularLocation>
        <location evidence="1">Nucleus</location>
    </subcellularLocation>
</comment>
<dbReference type="GO" id="GO:0000785">
    <property type="term" value="C:chromatin"/>
    <property type="evidence" value="ECO:0000318"/>
    <property type="project" value="GO_Central"/>
</dbReference>
<sequence length="463" mass="53192">MCISIKRTRCLIEKTIEKQDLQRQLGVEMMPWRSSNEDASSAGNMQMNEPNLKRKRSDSNNCHQCRRNDKGRVVRCTRCNKKGYCITCITKWDAPVVVTYIFTISLWYFAEACPSCRNICNCTACLQSDVANEVRIKELLIPDLCISDKTQYSKYIVRVLLPFLKNFVAEHNMETDHEARIQVFDIHRSCPNCSYKLCVSCCQEIRNGFVSDCKLTNNGNIICPPQGMGGCGPRILELKSTYPVNWISELLTKAEFVADGHEPSERACSCSGYNRGSESDNFHCPIVDGVETADQKHFQWHLYKGEPVIVPNVLNKTTGLSWEPLVMWRASRKIKSTHDLRILEFSIMNCLNWCQETINIHQYFKGYTEGLWDSEGRPKILKLEDWPRAESFAERLPRHFQEFVKCLPFKHYTHQAGYLNMPAKTPKKSLKPELVPKICFGYGVDEHLGFCSATKLQYGLSDM</sequence>
<evidence type="ECO:0000256" key="7">
    <source>
        <dbReference type="SAM" id="MobiDB-lite"/>
    </source>
</evidence>
<feature type="domain" description="Zinc-finger" evidence="8">
    <location>
        <begin position="58"/>
        <end position="129"/>
    </location>
</feature>
<accession>A0A022Q1L6</accession>
<feature type="non-terminal residue" evidence="9">
    <location>
        <position position="463"/>
    </location>
</feature>
<feature type="region of interest" description="Disordered" evidence="7">
    <location>
        <begin position="34"/>
        <end position="62"/>
    </location>
</feature>
<evidence type="ECO:0000256" key="4">
    <source>
        <dbReference type="ARBA" id="ARBA00023015"/>
    </source>
</evidence>
<dbReference type="Gene3D" id="2.60.120.650">
    <property type="entry name" value="Cupin"/>
    <property type="match status" value="1"/>
</dbReference>
<dbReference type="EMBL" id="KI632246">
    <property type="protein sequence ID" value="EYU20993.1"/>
    <property type="molecule type" value="Genomic_DNA"/>
</dbReference>
<evidence type="ECO:0000313" key="9">
    <source>
        <dbReference type="EMBL" id="EYU20993.1"/>
    </source>
</evidence>
<evidence type="ECO:0000256" key="2">
    <source>
        <dbReference type="ARBA" id="ARBA00006801"/>
    </source>
</evidence>
<dbReference type="STRING" id="4155.A0A022Q1L6"/>
<dbReference type="AlphaFoldDB" id="A0A022Q1L6"/>
<dbReference type="GO" id="GO:0006357">
    <property type="term" value="P:regulation of transcription by RNA polymerase II"/>
    <property type="evidence" value="ECO:0000318"/>
    <property type="project" value="GO_Central"/>
</dbReference>
<dbReference type="eggNOG" id="KOG1356">
    <property type="taxonomic scope" value="Eukaryota"/>
</dbReference>